<dbReference type="PANTHER" id="PTHR11632:SF53">
    <property type="entry name" value="SUCCINATE DEHYDROGENASE FLAVOPROTEIN SUBUNIT"/>
    <property type="match status" value="1"/>
</dbReference>
<dbReference type="Gene3D" id="3.90.700.10">
    <property type="entry name" value="Succinate dehydrogenase/fumarate reductase flavoprotein, catalytic domain"/>
    <property type="match status" value="1"/>
</dbReference>
<evidence type="ECO:0000259" key="3">
    <source>
        <dbReference type="Pfam" id="PF00890"/>
    </source>
</evidence>
<accession>A0ABN0YAJ6</accession>
<comment type="caution">
    <text evidence="5">The sequence shown here is derived from an EMBL/GenBank/DDBJ whole genome shotgun (WGS) entry which is preliminary data.</text>
</comment>
<dbReference type="PIRSF" id="PIRSF000171">
    <property type="entry name" value="SDHA_APRA_LASPO"/>
    <property type="match status" value="1"/>
</dbReference>
<sequence length="552" mass="61006">MGKEILVVGAGLAGMTAALKLVEYGAAVTLVSPAYSERAQSVMAMGGINAALNTKQEDDSPEQHFEDTMRGGSFINDPEAVENLVRTAPEIIRWLEELGVNFTRDEQGRVDLRNFGGQKKKRTAYAGARTGKQISTALIAACRKHEAAGAIRRLTGWRFYYLLLEDKECAGAVILREDTNEWQSITADAVIMAVGGPNGVFGQTTGSRLNDGYAAGRLLLQGIELANLEMIQYHPTTVYTASKQMLITEAARGVGGRLFVPKEGKPWYFMEEWYPEQGALMPRDVVSQSIHKVCNELGLGIDGKSYVYLDVSHLPRQVIDAQLDEVVSVCRKYLKLDPYKEPIPVAPGIHYFMGGIKTDKEHRTNIKRLFAAGECSAQYHGANRLGGNSLLGALCGGFFAAKSAGSADPIDHAVANRLGEQGVEAALLDLRQWDQLPRGSQGKFLELRKELSEIMYGSMGIYRKERELLKAKKRLEAMREEAGRVRHPCRFYETRTLDANLLLALAMVESALERKESRGAHQRTDFAEKNDGRFKKSSSALYDNKTVNIAFM</sequence>
<dbReference type="InterPro" id="IPR003953">
    <property type="entry name" value="FAD-dep_OxRdtase_2_FAD-bd"/>
</dbReference>
<dbReference type="InterPro" id="IPR027477">
    <property type="entry name" value="Succ_DH/fumarate_Rdtase_cat_sf"/>
</dbReference>
<dbReference type="Pfam" id="PF00890">
    <property type="entry name" value="FAD_binding_2"/>
    <property type="match status" value="1"/>
</dbReference>
<dbReference type="RefSeq" id="WP_343860503.1">
    <property type="nucleotide sequence ID" value="NZ_BAAACX010000008.1"/>
</dbReference>
<dbReference type="Gene3D" id="1.20.58.100">
    <property type="entry name" value="Fumarate reductase/succinate dehydrogenase flavoprotein-like, C-terminal domain"/>
    <property type="match status" value="1"/>
</dbReference>
<keyword evidence="1" id="KW-0285">Flavoprotein</keyword>
<proteinExistence type="predicted"/>
<keyword evidence="2" id="KW-0560">Oxidoreductase</keyword>
<dbReference type="Gene3D" id="3.50.50.60">
    <property type="entry name" value="FAD/NAD(P)-binding domain"/>
    <property type="match status" value="1"/>
</dbReference>
<dbReference type="SUPFAM" id="SSF46977">
    <property type="entry name" value="Succinate dehydrogenase/fumarate reductase flavoprotein C-terminal domain"/>
    <property type="match status" value="1"/>
</dbReference>
<evidence type="ECO:0000256" key="2">
    <source>
        <dbReference type="ARBA" id="ARBA00023002"/>
    </source>
</evidence>
<evidence type="ECO:0000313" key="5">
    <source>
        <dbReference type="EMBL" id="GAA0389053.1"/>
    </source>
</evidence>
<dbReference type="EMBL" id="BAAACX010000008">
    <property type="protein sequence ID" value="GAA0389053.1"/>
    <property type="molecule type" value="Genomic_DNA"/>
</dbReference>
<feature type="domain" description="Fumarate reductase/succinate dehydrogenase flavoprotein-like C-terminal" evidence="4">
    <location>
        <begin position="448"/>
        <end position="546"/>
    </location>
</feature>
<evidence type="ECO:0000313" key="6">
    <source>
        <dbReference type="Proteomes" id="UP001500340"/>
    </source>
</evidence>
<dbReference type="PRINTS" id="PR00411">
    <property type="entry name" value="PNDRDTASEI"/>
</dbReference>
<dbReference type="InterPro" id="IPR037099">
    <property type="entry name" value="Fum_R/Succ_DH_flav-like_C_sf"/>
</dbReference>
<dbReference type="PANTHER" id="PTHR11632">
    <property type="entry name" value="SUCCINATE DEHYDROGENASE 2 FLAVOPROTEIN SUBUNIT"/>
    <property type="match status" value="1"/>
</dbReference>
<organism evidence="5 6">
    <name type="scientific">Paenibacillus motobuensis</name>
    <dbReference type="NCBI Taxonomy" id="295324"/>
    <lineage>
        <taxon>Bacteria</taxon>
        <taxon>Bacillati</taxon>
        <taxon>Bacillota</taxon>
        <taxon>Bacilli</taxon>
        <taxon>Bacillales</taxon>
        <taxon>Paenibacillaceae</taxon>
        <taxon>Paenibacillus</taxon>
    </lineage>
</organism>
<reference evidence="5 6" key="1">
    <citation type="journal article" date="2019" name="Int. J. Syst. Evol. Microbiol.">
        <title>The Global Catalogue of Microorganisms (GCM) 10K type strain sequencing project: providing services to taxonomists for standard genome sequencing and annotation.</title>
        <authorList>
            <consortium name="The Broad Institute Genomics Platform"/>
            <consortium name="The Broad Institute Genome Sequencing Center for Infectious Disease"/>
            <person name="Wu L."/>
            <person name="Ma J."/>
        </authorList>
    </citation>
    <scope>NUCLEOTIDE SEQUENCE [LARGE SCALE GENOMIC DNA]</scope>
    <source>
        <strain evidence="5 6">JCM 12774</strain>
    </source>
</reference>
<protein>
    <submittedName>
        <fullName evidence="5">Succinate dehydrogenase flavoprotein subunit</fullName>
    </submittedName>
</protein>
<feature type="domain" description="FAD-dependent oxidoreductase 2 FAD-binding" evidence="3">
    <location>
        <begin position="5"/>
        <end position="390"/>
    </location>
</feature>
<dbReference type="Proteomes" id="UP001500340">
    <property type="component" value="Unassembled WGS sequence"/>
</dbReference>
<dbReference type="InterPro" id="IPR030664">
    <property type="entry name" value="SdhA/FrdA/AprA"/>
</dbReference>
<name>A0ABN0YAJ6_9BACL</name>
<dbReference type="InterPro" id="IPR015939">
    <property type="entry name" value="Fum_Rdtase/Succ_DH_flav-like_C"/>
</dbReference>
<dbReference type="PRINTS" id="PR00368">
    <property type="entry name" value="FADPNR"/>
</dbReference>
<dbReference type="SUPFAM" id="SSF56425">
    <property type="entry name" value="Succinate dehydrogenase/fumarate reductase flavoprotein, catalytic domain"/>
    <property type="match status" value="1"/>
</dbReference>
<evidence type="ECO:0000259" key="4">
    <source>
        <dbReference type="Pfam" id="PF02910"/>
    </source>
</evidence>
<evidence type="ECO:0000256" key="1">
    <source>
        <dbReference type="ARBA" id="ARBA00022630"/>
    </source>
</evidence>
<dbReference type="SUPFAM" id="SSF51905">
    <property type="entry name" value="FAD/NAD(P)-binding domain"/>
    <property type="match status" value="1"/>
</dbReference>
<dbReference type="InterPro" id="IPR036188">
    <property type="entry name" value="FAD/NAD-bd_sf"/>
</dbReference>
<keyword evidence="6" id="KW-1185">Reference proteome</keyword>
<dbReference type="Pfam" id="PF02910">
    <property type="entry name" value="Succ_DH_flav_C"/>
    <property type="match status" value="1"/>
</dbReference>
<gene>
    <name evidence="5" type="primary">sdhA_1</name>
    <name evidence="5" type="ORF">GCM10008933_20030</name>
</gene>